<protein>
    <submittedName>
        <fullName evidence="2">Uncharacterized protein</fullName>
    </submittedName>
</protein>
<evidence type="ECO:0000256" key="1">
    <source>
        <dbReference type="SAM" id="MobiDB-lite"/>
    </source>
</evidence>
<dbReference type="EMBL" id="JAAMPI010000123">
    <property type="protein sequence ID" value="KAF4635375.1"/>
    <property type="molecule type" value="Genomic_DNA"/>
</dbReference>
<evidence type="ECO:0000313" key="2">
    <source>
        <dbReference type="EMBL" id="KAF4635375.1"/>
    </source>
</evidence>
<name>A0A8H4RSV6_9HELO</name>
<reference evidence="2 3" key="1">
    <citation type="submission" date="2020-03" db="EMBL/GenBank/DDBJ databases">
        <title>Draft Genome Sequence of Cudoniella acicularis.</title>
        <authorList>
            <person name="Buettner E."/>
            <person name="Kellner H."/>
        </authorList>
    </citation>
    <scope>NUCLEOTIDE SEQUENCE [LARGE SCALE GENOMIC DNA]</scope>
    <source>
        <strain evidence="2 3">DSM 108380</strain>
    </source>
</reference>
<comment type="caution">
    <text evidence="2">The sequence shown here is derived from an EMBL/GenBank/DDBJ whole genome shotgun (WGS) entry which is preliminary data.</text>
</comment>
<keyword evidence="3" id="KW-1185">Reference proteome</keyword>
<accession>A0A8H4RSV6</accession>
<dbReference type="AlphaFoldDB" id="A0A8H4RSV6"/>
<gene>
    <name evidence="2" type="ORF">G7Y89_g2722</name>
</gene>
<evidence type="ECO:0000313" key="3">
    <source>
        <dbReference type="Proteomes" id="UP000566819"/>
    </source>
</evidence>
<proteinExistence type="predicted"/>
<feature type="region of interest" description="Disordered" evidence="1">
    <location>
        <begin position="35"/>
        <end position="54"/>
    </location>
</feature>
<organism evidence="2 3">
    <name type="scientific">Cudoniella acicularis</name>
    <dbReference type="NCBI Taxonomy" id="354080"/>
    <lineage>
        <taxon>Eukaryota</taxon>
        <taxon>Fungi</taxon>
        <taxon>Dikarya</taxon>
        <taxon>Ascomycota</taxon>
        <taxon>Pezizomycotina</taxon>
        <taxon>Leotiomycetes</taxon>
        <taxon>Helotiales</taxon>
        <taxon>Tricladiaceae</taxon>
        <taxon>Cudoniella</taxon>
    </lineage>
</organism>
<sequence>MSSSTPGRKKRQSPKGKAPGLRIRIEMPRRAQKTAFTMQPLNPPNPDEDEPRQLQGKSVYKSLAAFHMWLSTIWGTTDTLALAPLEFGEFGGEPQIDLLHLNTNVCQVFD</sequence>
<feature type="region of interest" description="Disordered" evidence="1">
    <location>
        <begin position="1"/>
        <end position="20"/>
    </location>
</feature>
<dbReference type="Proteomes" id="UP000566819">
    <property type="component" value="Unassembled WGS sequence"/>
</dbReference>